<evidence type="ECO:0000313" key="2">
    <source>
        <dbReference type="EMBL" id="GFD14710.1"/>
    </source>
</evidence>
<comment type="caution">
    <text evidence="2">The sequence shown here is derived from an EMBL/GenBank/DDBJ whole genome shotgun (WGS) entry which is preliminary data.</text>
</comment>
<dbReference type="EMBL" id="BKCJ011281304">
    <property type="protein sequence ID" value="GFD14710.1"/>
    <property type="molecule type" value="Genomic_DNA"/>
</dbReference>
<evidence type="ECO:0000256" key="1">
    <source>
        <dbReference type="SAM" id="MobiDB-lite"/>
    </source>
</evidence>
<reference evidence="2" key="1">
    <citation type="journal article" date="2019" name="Sci. Rep.">
        <title>Draft genome of Tanacetum cinerariifolium, the natural source of mosquito coil.</title>
        <authorList>
            <person name="Yamashiro T."/>
            <person name="Shiraishi A."/>
            <person name="Satake H."/>
            <person name="Nakayama K."/>
        </authorList>
    </citation>
    <scope>NUCLEOTIDE SEQUENCE</scope>
</reference>
<organism evidence="2">
    <name type="scientific">Tanacetum cinerariifolium</name>
    <name type="common">Dalmatian daisy</name>
    <name type="synonym">Chrysanthemum cinerariifolium</name>
    <dbReference type="NCBI Taxonomy" id="118510"/>
    <lineage>
        <taxon>Eukaryota</taxon>
        <taxon>Viridiplantae</taxon>
        <taxon>Streptophyta</taxon>
        <taxon>Embryophyta</taxon>
        <taxon>Tracheophyta</taxon>
        <taxon>Spermatophyta</taxon>
        <taxon>Magnoliopsida</taxon>
        <taxon>eudicotyledons</taxon>
        <taxon>Gunneridae</taxon>
        <taxon>Pentapetalae</taxon>
        <taxon>asterids</taxon>
        <taxon>campanulids</taxon>
        <taxon>Asterales</taxon>
        <taxon>Asteraceae</taxon>
        <taxon>Asteroideae</taxon>
        <taxon>Anthemideae</taxon>
        <taxon>Anthemidinae</taxon>
        <taxon>Tanacetum</taxon>
    </lineage>
</organism>
<feature type="region of interest" description="Disordered" evidence="1">
    <location>
        <begin position="95"/>
        <end position="116"/>
    </location>
</feature>
<feature type="non-terminal residue" evidence="2">
    <location>
        <position position="1"/>
    </location>
</feature>
<sequence>IAGHAGAGQRHEQIGTIGLGRRQPPDEAALAVAHERHLAGPDVGPGAQVEARRLVGEGQVLAAVGERRFGHLRAAGRGGGFVLFAAAAQRQGQLRPALEPGPGHLLPIGRKPAGEA</sequence>
<feature type="region of interest" description="Disordered" evidence="1">
    <location>
        <begin position="1"/>
        <end position="23"/>
    </location>
</feature>
<dbReference type="AlphaFoldDB" id="A0A699TXW5"/>
<proteinExistence type="predicted"/>
<feature type="non-terminal residue" evidence="2">
    <location>
        <position position="116"/>
    </location>
</feature>
<gene>
    <name evidence="2" type="ORF">Tci_886679</name>
</gene>
<name>A0A699TXW5_TANCI</name>
<protein>
    <submittedName>
        <fullName evidence="2">Uncharacterized protein</fullName>
    </submittedName>
</protein>
<accession>A0A699TXW5</accession>